<protein>
    <submittedName>
        <fullName evidence="1">Uncharacterized protein</fullName>
    </submittedName>
</protein>
<dbReference type="EMBL" id="SPLM01000073">
    <property type="protein sequence ID" value="TMW62447.1"/>
    <property type="molecule type" value="Genomic_DNA"/>
</dbReference>
<evidence type="ECO:0000313" key="2">
    <source>
        <dbReference type="Proteomes" id="UP000794436"/>
    </source>
</evidence>
<dbReference type="Proteomes" id="UP000794436">
    <property type="component" value="Unassembled WGS sequence"/>
</dbReference>
<sequence>MVRLKLRVFTFPSGPREQNSYVVGTMEGGLLPTVGTLQLDNAELETVTFAQLRPRIELKDDNGMIRRSLIFQEVMAIIVSSPNPHKWPASALQTYWFGYFSDPDDTVPHAIPVHKEQSPISKFLNMTTSKQTGDLILIPQTQFGPVCEQCCRGCPQCPPIQSR</sequence>
<organism evidence="1 2">
    <name type="scientific">Pythium oligandrum</name>
    <name type="common">Mycoparasitic fungus</name>
    <dbReference type="NCBI Taxonomy" id="41045"/>
    <lineage>
        <taxon>Eukaryota</taxon>
        <taxon>Sar</taxon>
        <taxon>Stramenopiles</taxon>
        <taxon>Oomycota</taxon>
        <taxon>Peronosporomycetes</taxon>
        <taxon>Pythiales</taxon>
        <taxon>Pythiaceae</taxon>
        <taxon>Pythium</taxon>
    </lineage>
</organism>
<dbReference type="AlphaFoldDB" id="A0A8K1FK48"/>
<keyword evidence="2" id="KW-1185">Reference proteome</keyword>
<reference evidence="1" key="1">
    <citation type="submission" date="2019-03" db="EMBL/GenBank/DDBJ databases">
        <title>Long read genome sequence of the mycoparasitic Pythium oligandrum ATCC 38472 isolated from sugarbeet rhizosphere.</title>
        <authorList>
            <person name="Gaulin E."/>
        </authorList>
    </citation>
    <scope>NUCLEOTIDE SEQUENCE</scope>
    <source>
        <strain evidence="1">ATCC 38472_TT</strain>
    </source>
</reference>
<name>A0A8K1FK48_PYTOL</name>
<dbReference type="OrthoDB" id="58199at2759"/>
<proteinExistence type="predicted"/>
<accession>A0A8K1FK48</accession>
<comment type="caution">
    <text evidence="1">The sequence shown here is derived from an EMBL/GenBank/DDBJ whole genome shotgun (WGS) entry which is preliminary data.</text>
</comment>
<evidence type="ECO:0000313" key="1">
    <source>
        <dbReference type="EMBL" id="TMW62447.1"/>
    </source>
</evidence>
<gene>
    <name evidence="1" type="ORF">Poli38472_005065</name>
</gene>